<accession>A0A914CIK0</accession>
<keyword evidence="1" id="KW-0472">Membrane</keyword>
<keyword evidence="2" id="KW-1185">Reference proteome</keyword>
<dbReference type="Proteomes" id="UP000887540">
    <property type="component" value="Unplaced"/>
</dbReference>
<proteinExistence type="predicted"/>
<evidence type="ECO:0000313" key="3">
    <source>
        <dbReference type="WBParaSite" id="ACRNAN_scaffold112.g20255.t1"/>
    </source>
</evidence>
<organism evidence="2 3">
    <name type="scientific">Acrobeloides nanus</name>
    <dbReference type="NCBI Taxonomy" id="290746"/>
    <lineage>
        <taxon>Eukaryota</taxon>
        <taxon>Metazoa</taxon>
        <taxon>Ecdysozoa</taxon>
        <taxon>Nematoda</taxon>
        <taxon>Chromadorea</taxon>
        <taxon>Rhabditida</taxon>
        <taxon>Tylenchina</taxon>
        <taxon>Cephalobomorpha</taxon>
        <taxon>Cephaloboidea</taxon>
        <taxon>Cephalobidae</taxon>
        <taxon>Acrobeloides</taxon>
    </lineage>
</organism>
<dbReference type="WBParaSite" id="ACRNAN_scaffold112.g20255.t1">
    <property type="protein sequence ID" value="ACRNAN_scaffold112.g20255.t1"/>
    <property type="gene ID" value="ACRNAN_scaffold112.g20255"/>
</dbReference>
<reference evidence="3" key="1">
    <citation type="submission" date="2022-11" db="UniProtKB">
        <authorList>
            <consortium name="WormBaseParasite"/>
        </authorList>
    </citation>
    <scope>IDENTIFICATION</scope>
</reference>
<protein>
    <submittedName>
        <fullName evidence="3">Uncharacterized protein</fullName>
    </submittedName>
</protein>
<name>A0A914CIK0_9BILA</name>
<dbReference type="AlphaFoldDB" id="A0A914CIK0"/>
<feature type="transmembrane region" description="Helical" evidence="1">
    <location>
        <begin position="60"/>
        <end position="82"/>
    </location>
</feature>
<evidence type="ECO:0000256" key="1">
    <source>
        <dbReference type="SAM" id="Phobius"/>
    </source>
</evidence>
<feature type="transmembrane region" description="Helical" evidence="1">
    <location>
        <begin position="89"/>
        <end position="113"/>
    </location>
</feature>
<evidence type="ECO:0000313" key="2">
    <source>
        <dbReference type="Proteomes" id="UP000887540"/>
    </source>
</evidence>
<feature type="transmembrane region" description="Helical" evidence="1">
    <location>
        <begin position="155"/>
        <end position="177"/>
    </location>
</feature>
<feature type="transmembrane region" description="Helical" evidence="1">
    <location>
        <begin position="30"/>
        <end position="54"/>
    </location>
</feature>
<keyword evidence="1" id="KW-1133">Transmembrane helix</keyword>
<keyword evidence="1" id="KW-0812">Transmembrane</keyword>
<sequence>MIFGLYDWLSEPTNDPNHCCQCPRLKYRKIIFLVLLLILVGVLGVLSFLLWHAFDFALPRIIIGVITILEVATLLVAVPAFINEKHFWLLPFIGTQILACLTWVVLIVIYLVILIKNQIEGTGGEVGNVQVFLPGVPSTGLGDTSMLGYNQNQQIVRILGHLFLLLMVQLYIGYTMWAAYRIFRSRNGANITVKYAKAKKYPHNVVVLEQNVDEAIYGKRSKV</sequence>